<dbReference type="Pfam" id="PF02538">
    <property type="entry name" value="Hydantoinase_B"/>
    <property type="match status" value="1"/>
</dbReference>
<gene>
    <name evidence="6" type="ORF">SAMN04488109_6506</name>
</gene>
<evidence type="ECO:0000259" key="4">
    <source>
        <dbReference type="Pfam" id="PF05378"/>
    </source>
</evidence>
<dbReference type="InterPro" id="IPR008040">
    <property type="entry name" value="Hydant_A_N"/>
</dbReference>
<dbReference type="PANTHER" id="PTHR11365:SF23">
    <property type="entry name" value="HYPOTHETICAL 5-OXOPROLINASE (EUROFUNG)-RELATED"/>
    <property type="match status" value="1"/>
</dbReference>
<organism evidence="6 7">
    <name type="scientific">Chryseolinea serpens</name>
    <dbReference type="NCBI Taxonomy" id="947013"/>
    <lineage>
        <taxon>Bacteria</taxon>
        <taxon>Pseudomonadati</taxon>
        <taxon>Bacteroidota</taxon>
        <taxon>Cytophagia</taxon>
        <taxon>Cytophagales</taxon>
        <taxon>Fulvivirgaceae</taxon>
        <taxon>Chryseolinea</taxon>
    </lineage>
</organism>
<reference evidence="6 7" key="1">
    <citation type="submission" date="2016-11" db="EMBL/GenBank/DDBJ databases">
        <authorList>
            <person name="Jaros S."/>
            <person name="Januszkiewicz K."/>
            <person name="Wedrychowicz H."/>
        </authorList>
    </citation>
    <scope>NUCLEOTIDE SEQUENCE [LARGE SCALE GENOMIC DNA]</scope>
    <source>
        <strain evidence="6 7">DSM 24574</strain>
    </source>
</reference>
<dbReference type="AlphaFoldDB" id="A0A1M5XHI1"/>
<dbReference type="Proteomes" id="UP000184212">
    <property type="component" value="Unassembled WGS sequence"/>
</dbReference>
<dbReference type="InterPro" id="IPR003692">
    <property type="entry name" value="Hydantoinase_B"/>
</dbReference>
<accession>A0A1M5XHI1</accession>
<dbReference type="RefSeq" id="WP_073142924.1">
    <property type="nucleotide sequence ID" value="NZ_FQWQ01000006.1"/>
</dbReference>
<sequence length="1252" mass="137214">MKKPAWKIWIDTGGTFTDCIALSPVGELIRLKVLSSSVLRTRIGRAEGNNITVYLPAAVSADFLKGMSLRCGKEIRTITQYDPSQQKISLDKPLTERSSIETAELFTGEEVPVFAARWITQTGLHDTFPSIEMKLGSTRGTNALLERKGARTALLVTKGFKDLLLIGNQQRPDLFALAIKKENPLYTDVIEVDERIEANGNVLQPEHADEHGKLVARLQKNKIESIAIALLNSYANPVHELGMEQTLRNAGFSYLSLSSKLSLQIKILPRAETALVNAYLDPIIHQYISKIRTVLVSADLKVMSSAGGLLPADDFQPKDSLLSGPAGGVMGALFKARQSGIDKILTFDMGGTSTDVSRCNGRPDYRFEATVETLKILSPSLAIETIAAGGGSICAYDGFRFTVGPHSAGASPGPACYGAGGPLTITDINALLGRLDEDNFSIPIKLSAADDALDELLKRVRKKRKTAPGKEEVLESFIDIANEKMAEAIRKVSLSKGHDPCEYALLSFGGAGGQHACALASILDMQHVIIPYDAGLLSAYGIGHARLESVKEKLVLKKLREVFLQLDDDYRLLSDQAKESLTASANEPLQNIQEHRLIFLRLKGQETSLEIEFTTKEELEKKFITQYKIVYGHWLSDRDIEVESLRVVMTIGTEPQDDAPKGKAYVPEPAKQKRMFISGKWRKCNVYRWETLSPGARIQGPALISSLNSTVVLEDGWTFDLDEKQNAHIRHERVTKKRKVASPEAQLELFTNRFTAVALEMGTLLQRTSFSVNVKERLDFSCAVLDATGSLVVNAPHIPVHLGSMGVCVRSVMKTLPMKDGDVIITNHPAFGGSHLPDITLIRPVFFRKQLVGFVANRAHHAEIGGKKPGSMPADATCLEEEGVVIAPQYLVKGGVPQWEKIESLFSNAPYPTRSLQENLADLNGALASLVLGADTLKTYCKQFGLATVHRYMQLLKQHAAMLMRQKIKTFGNGTFKAKELLDSDAPLQVSIFKKGKTLHFDFTGSANVQPGNLNATVAIVNSVVLYVLRLWVDEPVPLNEGLLKDVKLILPPGLLHPKFSKDNKKSPAVVGGNTEISQRLTDTLLKALGLSACSQGTMNNFLFGNERFGYYETICGGVGAGPGFDGADAVHQHMTNTRITDPEILEFRYPVRLEKFEIRRGSGGKGKWKGGDGVVREFYFKEALDINLLTQHRTVQPFGMKQGEPGKTGEQFIIRHQGGKKKLQGVDGARIQPGDRLTIKTPGGGGWGKPK</sequence>
<dbReference type="Pfam" id="PF01968">
    <property type="entry name" value="Hydantoinase_A"/>
    <property type="match status" value="1"/>
</dbReference>
<dbReference type="GO" id="GO:0005829">
    <property type="term" value="C:cytosol"/>
    <property type="evidence" value="ECO:0007669"/>
    <property type="project" value="TreeGrafter"/>
</dbReference>
<feature type="domain" description="Hydantoinase B/oxoprolinase" evidence="3">
    <location>
        <begin position="745"/>
        <end position="1251"/>
    </location>
</feature>
<comment type="similarity">
    <text evidence="1">Belongs to the oxoprolinase family.</text>
</comment>
<evidence type="ECO:0000313" key="6">
    <source>
        <dbReference type="EMBL" id="SHH98703.1"/>
    </source>
</evidence>
<dbReference type="InterPro" id="IPR045079">
    <property type="entry name" value="Oxoprolinase-like"/>
</dbReference>
<name>A0A1M5XHI1_9BACT</name>
<evidence type="ECO:0000313" key="7">
    <source>
        <dbReference type="Proteomes" id="UP000184212"/>
    </source>
</evidence>
<dbReference type="STRING" id="947013.SAMN04488109_6506"/>
<dbReference type="Pfam" id="PF19278">
    <property type="entry name" value="Hydant_A_C"/>
    <property type="match status" value="1"/>
</dbReference>
<protein>
    <submittedName>
        <fullName evidence="6">5-oxoprolinase (ATP-hydrolysing)</fullName>
    </submittedName>
</protein>
<evidence type="ECO:0000259" key="5">
    <source>
        <dbReference type="Pfam" id="PF19278"/>
    </source>
</evidence>
<feature type="domain" description="Acetophenone carboxylase-like C-terminal" evidence="5">
    <location>
        <begin position="663"/>
        <end position="731"/>
    </location>
</feature>
<evidence type="ECO:0000256" key="1">
    <source>
        <dbReference type="ARBA" id="ARBA00010403"/>
    </source>
</evidence>
<dbReference type="OrthoDB" id="9768323at2"/>
<feature type="domain" description="Hydantoinase A/oxoprolinase" evidence="2">
    <location>
        <begin position="270"/>
        <end position="548"/>
    </location>
</feature>
<dbReference type="Pfam" id="PF05378">
    <property type="entry name" value="Hydant_A_N"/>
    <property type="match status" value="1"/>
</dbReference>
<proteinExistence type="inferred from homology"/>
<dbReference type="GO" id="GO:0006749">
    <property type="term" value="P:glutathione metabolic process"/>
    <property type="evidence" value="ECO:0007669"/>
    <property type="project" value="TreeGrafter"/>
</dbReference>
<dbReference type="EMBL" id="FQWQ01000006">
    <property type="protein sequence ID" value="SHH98703.1"/>
    <property type="molecule type" value="Genomic_DNA"/>
</dbReference>
<feature type="domain" description="Hydantoinase/oxoprolinase N-terminal" evidence="4">
    <location>
        <begin position="133"/>
        <end position="250"/>
    </location>
</feature>
<evidence type="ECO:0000259" key="2">
    <source>
        <dbReference type="Pfam" id="PF01968"/>
    </source>
</evidence>
<dbReference type="GO" id="GO:0017168">
    <property type="term" value="F:5-oxoprolinase (ATP-hydrolyzing) activity"/>
    <property type="evidence" value="ECO:0007669"/>
    <property type="project" value="TreeGrafter"/>
</dbReference>
<dbReference type="PANTHER" id="PTHR11365">
    <property type="entry name" value="5-OXOPROLINASE RELATED"/>
    <property type="match status" value="1"/>
</dbReference>
<evidence type="ECO:0000259" key="3">
    <source>
        <dbReference type="Pfam" id="PF02538"/>
    </source>
</evidence>
<dbReference type="InterPro" id="IPR049517">
    <property type="entry name" value="ACX-like_C"/>
</dbReference>
<keyword evidence="7" id="KW-1185">Reference proteome</keyword>
<dbReference type="InterPro" id="IPR002821">
    <property type="entry name" value="Hydantoinase_A"/>
</dbReference>